<keyword evidence="6" id="KW-1185">Reference proteome</keyword>
<dbReference type="EMBL" id="JASJQH010000186">
    <property type="protein sequence ID" value="KAK9766132.1"/>
    <property type="molecule type" value="Genomic_DNA"/>
</dbReference>
<evidence type="ECO:0000256" key="1">
    <source>
        <dbReference type="ARBA" id="ARBA00022448"/>
    </source>
</evidence>
<evidence type="ECO:0000256" key="2">
    <source>
        <dbReference type="ARBA" id="ARBA00022617"/>
    </source>
</evidence>
<keyword evidence="2" id="KW-0349">Heme</keyword>
<keyword evidence="1" id="KW-0813">Transport</keyword>
<gene>
    <name evidence="5" type="ORF">K7432_005008</name>
</gene>
<keyword evidence="4" id="KW-0408">Iron</keyword>
<dbReference type="Gene3D" id="1.10.490.10">
    <property type="entry name" value="Globins"/>
    <property type="match status" value="1"/>
</dbReference>
<dbReference type="InterPro" id="IPR001486">
    <property type="entry name" value="Hemoglobin_trunc"/>
</dbReference>
<evidence type="ECO:0000256" key="3">
    <source>
        <dbReference type="ARBA" id="ARBA00022723"/>
    </source>
</evidence>
<dbReference type="InterPro" id="IPR012292">
    <property type="entry name" value="Globin/Proto"/>
</dbReference>
<organism evidence="5 6">
    <name type="scientific">Basidiobolus ranarum</name>
    <dbReference type="NCBI Taxonomy" id="34480"/>
    <lineage>
        <taxon>Eukaryota</taxon>
        <taxon>Fungi</taxon>
        <taxon>Fungi incertae sedis</taxon>
        <taxon>Zoopagomycota</taxon>
        <taxon>Entomophthoromycotina</taxon>
        <taxon>Basidiobolomycetes</taxon>
        <taxon>Basidiobolales</taxon>
        <taxon>Basidiobolaceae</taxon>
        <taxon>Basidiobolus</taxon>
    </lineage>
</organism>
<dbReference type="CDD" id="cd00454">
    <property type="entry name" value="TrHb1_N"/>
    <property type="match status" value="1"/>
</dbReference>
<evidence type="ECO:0000313" key="5">
    <source>
        <dbReference type="EMBL" id="KAK9766132.1"/>
    </source>
</evidence>
<keyword evidence="3" id="KW-0479">Metal-binding</keyword>
<reference evidence="5 6" key="1">
    <citation type="submission" date="2023-04" db="EMBL/GenBank/DDBJ databases">
        <title>Genome of Basidiobolus ranarum AG-B5.</title>
        <authorList>
            <person name="Stajich J.E."/>
            <person name="Carter-House D."/>
            <person name="Gryganskyi A."/>
        </authorList>
    </citation>
    <scope>NUCLEOTIDE SEQUENCE [LARGE SCALE GENOMIC DNA]</scope>
    <source>
        <strain evidence="5 6">AG-B5</strain>
    </source>
</reference>
<dbReference type="InterPro" id="IPR009050">
    <property type="entry name" value="Globin-like_sf"/>
</dbReference>
<dbReference type="Proteomes" id="UP001479436">
    <property type="component" value="Unassembled WGS sequence"/>
</dbReference>
<proteinExistence type="predicted"/>
<evidence type="ECO:0000256" key="4">
    <source>
        <dbReference type="ARBA" id="ARBA00023004"/>
    </source>
</evidence>
<evidence type="ECO:0000313" key="6">
    <source>
        <dbReference type="Proteomes" id="UP001479436"/>
    </source>
</evidence>
<comment type="caution">
    <text evidence="5">The sequence shown here is derived from an EMBL/GenBank/DDBJ whole genome shotgun (WGS) entry which is preliminary data.</text>
</comment>
<name>A0ABR2WXB5_9FUNG</name>
<sequence>MSECPSVSCELDSIEPAEGTVLAILGVEKVGKIVKQFYHYNTTVEATRVFFNGINIERLERIQTVFLVHLLGGQQMNTRRMRAVHKRLLDLTDANFDAVLINLHRACVDLEVSEELLERIMAAAETTRDDVLGRSHFRSLKSRSCV</sequence>
<accession>A0ABR2WXB5</accession>
<dbReference type="Pfam" id="PF01152">
    <property type="entry name" value="Bac_globin"/>
    <property type="match status" value="1"/>
</dbReference>
<protein>
    <submittedName>
        <fullName evidence="5">Uncharacterized protein</fullName>
    </submittedName>
</protein>
<dbReference type="SUPFAM" id="SSF46458">
    <property type="entry name" value="Globin-like"/>
    <property type="match status" value="1"/>
</dbReference>